<dbReference type="PROSITE" id="PS51656">
    <property type="entry name" value="4FE4S"/>
    <property type="match status" value="1"/>
</dbReference>
<dbReference type="Proteomes" id="UP001140258">
    <property type="component" value="Unassembled WGS sequence"/>
</dbReference>
<accession>A0ABT2EUN9</accession>
<evidence type="ECO:0000256" key="4">
    <source>
        <dbReference type="ARBA" id="ARBA00023014"/>
    </source>
</evidence>
<dbReference type="Gene3D" id="1.10.15.40">
    <property type="entry name" value="Electron transport complex subunit B, putative Fe-S cluster"/>
    <property type="match status" value="1"/>
</dbReference>
<organism evidence="6 7">
    <name type="scientific">Methanococcus voltae PS</name>
    <dbReference type="NCBI Taxonomy" id="523842"/>
    <lineage>
        <taxon>Archaea</taxon>
        <taxon>Methanobacteriati</taxon>
        <taxon>Methanobacteriota</taxon>
        <taxon>Methanomada group</taxon>
        <taxon>Methanococci</taxon>
        <taxon>Methanococcales</taxon>
        <taxon>Methanococcaceae</taxon>
        <taxon>Methanococcus</taxon>
    </lineage>
</organism>
<dbReference type="InterPro" id="IPR007202">
    <property type="entry name" value="4Fe-4S_dom"/>
</dbReference>
<evidence type="ECO:0000259" key="5">
    <source>
        <dbReference type="PROSITE" id="PS51656"/>
    </source>
</evidence>
<dbReference type="Pfam" id="PF04060">
    <property type="entry name" value="FeS"/>
    <property type="match status" value="1"/>
</dbReference>
<dbReference type="RefSeq" id="WP_259050489.1">
    <property type="nucleotide sequence ID" value="NZ_JANUCQ010000001.1"/>
</dbReference>
<gene>
    <name evidence="6" type="ORF">M2325_000042</name>
</gene>
<dbReference type="PANTHER" id="PTHR36214">
    <property type="match status" value="1"/>
</dbReference>
<dbReference type="PANTHER" id="PTHR36214:SF3">
    <property type="entry name" value="ACETYL-COA DECARBONYLASE_SYNTHASE COMPLEX SUBUNIT GAMMA"/>
    <property type="match status" value="1"/>
</dbReference>
<name>A0ABT2EUN9_METVO</name>
<keyword evidence="3" id="KW-0408">Iron</keyword>
<keyword evidence="2" id="KW-0479">Metal-binding</keyword>
<protein>
    <submittedName>
        <fullName evidence="6">Fe-S cluster-containing protein</fullName>
    </submittedName>
</protein>
<evidence type="ECO:0000256" key="1">
    <source>
        <dbReference type="ARBA" id="ARBA00022485"/>
    </source>
</evidence>
<keyword evidence="1" id="KW-0004">4Fe-4S</keyword>
<feature type="domain" description="4Fe-4S" evidence="5">
    <location>
        <begin position="4"/>
        <end position="63"/>
    </location>
</feature>
<proteinExistence type="predicted"/>
<dbReference type="InterPro" id="IPR051069">
    <property type="entry name" value="ACDS_complex_subunit"/>
</dbReference>
<dbReference type="EMBL" id="JANUCQ010000001">
    <property type="protein sequence ID" value="MCS3921369.1"/>
    <property type="molecule type" value="Genomic_DNA"/>
</dbReference>
<evidence type="ECO:0000256" key="2">
    <source>
        <dbReference type="ARBA" id="ARBA00022723"/>
    </source>
</evidence>
<keyword evidence="4" id="KW-0411">Iron-sulfur</keyword>
<keyword evidence="7" id="KW-1185">Reference proteome</keyword>
<reference evidence="6" key="1">
    <citation type="submission" date="2022-08" db="EMBL/GenBank/DDBJ databases">
        <title>Genomic Encyclopedia of Type Strains, Phase V (KMG-V): Genome sequencing to study the core and pangenomes of soil and plant-associated prokaryotes.</title>
        <authorList>
            <person name="Whitman W."/>
        </authorList>
    </citation>
    <scope>NUCLEOTIDE SEQUENCE</scope>
    <source>
        <strain evidence="6">PS</strain>
    </source>
</reference>
<comment type="caution">
    <text evidence="6">The sequence shown here is derived from an EMBL/GenBank/DDBJ whole genome shotgun (WGS) entry which is preliminary data.</text>
</comment>
<evidence type="ECO:0000313" key="6">
    <source>
        <dbReference type="EMBL" id="MCS3921369.1"/>
    </source>
</evidence>
<evidence type="ECO:0000256" key="3">
    <source>
        <dbReference type="ARBA" id="ARBA00023004"/>
    </source>
</evidence>
<sequence>MTNSDKKTLESMINELLPNYNCGACGFKRCDSFTESVLLGDDIKKCPFLLKDDFKSNFEELTSLLNQNKDLIAKNIKKSETRGNGCCSTNGELTGLIDGYEADFLLDPLKNEHSCRETLLITSPLAKDLKIGDYIQYRPLACPLPHFAKIIDISHGMHVIHIEGPCHRVTGEKKDYVNVGVALIMAFEGMVSKGKMPEVGKTVKFIPTHCMMQKVHSGVVVEAEGDRVLIEGIDLKVW</sequence>
<evidence type="ECO:0000313" key="7">
    <source>
        <dbReference type="Proteomes" id="UP001140258"/>
    </source>
</evidence>